<dbReference type="EMBL" id="JACDUS010000011">
    <property type="protein sequence ID" value="MBA2882659.1"/>
    <property type="molecule type" value="Genomic_DNA"/>
</dbReference>
<proteinExistence type="predicted"/>
<keyword evidence="2" id="KW-1185">Reference proteome</keyword>
<evidence type="ECO:0000313" key="2">
    <source>
        <dbReference type="Proteomes" id="UP000525298"/>
    </source>
</evidence>
<gene>
    <name evidence="1" type="ORF">HNR65_003013</name>
</gene>
<evidence type="ECO:0000313" key="1">
    <source>
        <dbReference type="EMBL" id="MBA2882659.1"/>
    </source>
</evidence>
<accession>A0A7W0CBF6</accession>
<comment type="caution">
    <text evidence="1">The sequence shown here is derived from an EMBL/GenBank/DDBJ whole genome shotgun (WGS) entry which is preliminary data.</text>
</comment>
<dbReference type="AlphaFoldDB" id="A0A7W0CBF6"/>
<reference evidence="1 2" key="1">
    <citation type="submission" date="2020-07" db="EMBL/GenBank/DDBJ databases">
        <title>Genomic Encyclopedia of Type Strains, Phase IV (KMG-IV): sequencing the most valuable type-strain genomes for metagenomic binning, comparative biology and taxonomic classification.</title>
        <authorList>
            <person name="Goeker M."/>
        </authorList>
    </citation>
    <scope>NUCLEOTIDE SEQUENCE [LARGE SCALE GENOMIC DNA]</scope>
    <source>
        <strain evidence="1 2">DSM 17721</strain>
    </source>
</reference>
<organism evidence="1 2">
    <name type="scientific">Desulfosalsimonas propionicica</name>
    <dbReference type="NCBI Taxonomy" id="332175"/>
    <lineage>
        <taxon>Bacteria</taxon>
        <taxon>Pseudomonadati</taxon>
        <taxon>Thermodesulfobacteriota</taxon>
        <taxon>Desulfobacteria</taxon>
        <taxon>Desulfobacterales</taxon>
        <taxon>Desulfosalsimonadaceae</taxon>
        <taxon>Desulfosalsimonas</taxon>
    </lineage>
</organism>
<dbReference type="RefSeq" id="WP_181552290.1">
    <property type="nucleotide sequence ID" value="NZ_JACDUS010000011.1"/>
</dbReference>
<sequence>MTVLEAPPEAAAEENPCAAYSETLKQVFAHILAADDAPLAARLFSAAAFAFEVDGLRGPDGPDFTEDRLAAEIDRVAERTYERLWMEQFAVQEPDLELPMSMVQSFLLGRIKHFAPEFRDRIEAAWSACAPESADVSEGAFLQVARTDGRARVRCPELAAKYRKHREYLYDAFESRVEAHLTDFATGFMAARSPENYRSLTSLVQDLVLHVMILKFFLACDPVLSDLHPDTKQADERIKDVIDHTRTALADQQPAMENLENMVFDQGLQELTHTGLLILF</sequence>
<name>A0A7W0CBF6_9BACT</name>
<dbReference type="Proteomes" id="UP000525298">
    <property type="component" value="Unassembled WGS sequence"/>
</dbReference>
<protein>
    <submittedName>
        <fullName evidence="1">Uncharacterized protein</fullName>
    </submittedName>
</protein>